<comment type="caution">
    <text evidence="3">The sequence shown here is derived from an EMBL/GenBank/DDBJ whole genome shotgun (WGS) entry which is preliminary data.</text>
</comment>
<dbReference type="Proteomes" id="UP001143328">
    <property type="component" value="Unassembled WGS sequence"/>
</dbReference>
<gene>
    <name evidence="3" type="ORF">GCM10017655_04120</name>
</gene>
<dbReference type="InterPro" id="IPR020915">
    <property type="entry name" value="UPF0311"/>
</dbReference>
<protein>
    <recommendedName>
        <fullName evidence="1">UPF0311 protein GCM10017655_04120</fullName>
    </recommendedName>
</protein>
<dbReference type="PANTHER" id="PTHR37315">
    <property type="entry name" value="UPF0311 PROTEIN BLR7842"/>
    <property type="match status" value="1"/>
</dbReference>
<name>A0A9W6K419_9PSED</name>
<accession>A0A9W6K419</accession>
<feature type="chain" id="PRO_5040806441" description="UPF0311 protein GCM10017655_04120" evidence="2">
    <location>
        <begin position="26"/>
        <end position="195"/>
    </location>
</feature>
<keyword evidence="4" id="KW-1185">Reference proteome</keyword>
<sequence length="195" mass="21323">MKLQHTLLNTCTGLALLLAATMGHAAELKEKVANRLTNDLVLQINVQLGPREEMGKGPDGLRLNYPIAGGTFIGKDIDGKEMKGTVVPGGADMSVMREDGVTRINALYRLKTDDGEIIIIDNAGIWRMNESGLAKKAKGLELKDMKETDFYCRTVPAFKTQPGKHAWMNDYIFVGTIDGVSEHEVLISVYRMGGA</sequence>
<dbReference type="PANTHER" id="PTHR37315:SF1">
    <property type="entry name" value="UPF0311 PROTEIN BLR7842"/>
    <property type="match status" value="1"/>
</dbReference>
<reference evidence="3" key="1">
    <citation type="journal article" date="2014" name="Int. J. Syst. Evol. Microbiol.">
        <title>Complete genome sequence of Corynebacterium casei LMG S-19264T (=DSM 44701T), isolated from a smear-ripened cheese.</title>
        <authorList>
            <consortium name="US DOE Joint Genome Institute (JGI-PGF)"/>
            <person name="Walter F."/>
            <person name="Albersmeier A."/>
            <person name="Kalinowski J."/>
            <person name="Ruckert C."/>
        </authorList>
    </citation>
    <scope>NUCLEOTIDE SEQUENCE</scope>
    <source>
        <strain evidence="3">VKM B-2935</strain>
    </source>
</reference>
<evidence type="ECO:0000256" key="2">
    <source>
        <dbReference type="SAM" id="SignalP"/>
    </source>
</evidence>
<evidence type="ECO:0000256" key="1">
    <source>
        <dbReference type="HAMAP-Rule" id="MF_00775"/>
    </source>
</evidence>
<comment type="similarity">
    <text evidence="1">Belongs to the UPF0311 family.</text>
</comment>
<dbReference type="Pfam" id="PF11578">
    <property type="entry name" value="DUF3237"/>
    <property type="match status" value="1"/>
</dbReference>
<dbReference type="RefSeq" id="WP_271193606.1">
    <property type="nucleotide sequence ID" value="NZ_BSFN01000001.1"/>
</dbReference>
<keyword evidence="2" id="KW-0732">Signal</keyword>
<evidence type="ECO:0000313" key="3">
    <source>
        <dbReference type="EMBL" id="GLK87350.1"/>
    </source>
</evidence>
<dbReference type="HAMAP" id="MF_00775">
    <property type="entry name" value="UPF0311"/>
    <property type="match status" value="1"/>
</dbReference>
<evidence type="ECO:0000313" key="4">
    <source>
        <dbReference type="Proteomes" id="UP001143328"/>
    </source>
</evidence>
<dbReference type="AlphaFoldDB" id="A0A9W6K419"/>
<dbReference type="EMBL" id="BSFN01000001">
    <property type="protein sequence ID" value="GLK87350.1"/>
    <property type="molecule type" value="Genomic_DNA"/>
</dbReference>
<reference evidence="3" key="2">
    <citation type="submission" date="2023-01" db="EMBL/GenBank/DDBJ databases">
        <authorList>
            <person name="Sun Q."/>
            <person name="Evtushenko L."/>
        </authorList>
    </citation>
    <scope>NUCLEOTIDE SEQUENCE</scope>
    <source>
        <strain evidence="3">VKM B-2935</strain>
    </source>
</reference>
<feature type="signal peptide" evidence="2">
    <location>
        <begin position="1"/>
        <end position="25"/>
    </location>
</feature>
<organism evidence="3 4">
    <name type="scientific">Pseudomonas turukhanskensis</name>
    <dbReference type="NCBI Taxonomy" id="1806536"/>
    <lineage>
        <taxon>Bacteria</taxon>
        <taxon>Pseudomonadati</taxon>
        <taxon>Pseudomonadota</taxon>
        <taxon>Gammaproteobacteria</taxon>
        <taxon>Pseudomonadales</taxon>
        <taxon>Pseudomonadaceae</taxon>
        <taxon>Pseudomonas</taxon>
    </lineage>
</organism>
<dbReference type="Gene3D" id="2.40.160.20">
    <property type="match status" value="1"/>
</dbReference>
<proteinExistence type="inferred from homology"/>